<reference evidence="2 3" key="1">
    <citation type="journal article" date="2011" name="Cell">
        <title>The monarch butterfly genome yields insights into long-distance migration.</title>
        <authorList>
            <person name="Zhan S."/>
            <person name="Merlin C."/>
            <person name="Boore J.L."/>
            <person name="Reppert S.M."/>
        </authorList>
    </citation>
    <scope>NUCLEOTIDE SEQUENCE [LARGE SCALE GENOMIC DNA]</scope>
    <source>
        <strain evidence="2">F-2</strain>
    </source>
</reference>
<dbReference type="Proteomes" id="UP000007151">
    <property type="component" value="Unassembled WGS sequence"/>
</dbReference>
<sequence length="426" mass="49822">MYPESIHTNLSRPHAPWNQNGPQGQYYKGNNPGQARWQQRSTNTFQNEDFKFWCETCDKGFRFANHLENHKLQHQKCNIDGCQYVAHPKVITRHIQMQHSSGLFNKISKLNNPEEITKWREERRMKYPTKENIEKKKAEINERIKRGEKMGLRHEKGKKRSDTKDFANKRKQNVAGPKVNGKKRKCKFDVTKQHEQNKKICKEMPPTEEKRTLKPFAGIRLLYEDEQEEITEVTTNSLIEDVDEFVEKIVENKEKKTEPTICGALTSLMCQYCSSDEEEFIEHNTKLISNHNIESSSTTMVDNNSDSKLNGNTKLNMDRNNPNETFTNKEKVLESDNDSGPEEMSIVKNENSTVPIQTKTKSKAKNKKNNLPKTNQSRHMNSVQKKRKLPSTLLEKLLHKEIHNERNIVLQCIRHIVDNNFFDNEK</sequence>
<feature type="compositionally biased region" description="Polar residues" evidence="1">
    <location>
        <begin position="1"/>
        <end position="23"/>
    </location>
</feature>
<accession>A0A212FBE5</accession>
<evidence type="ECO:0000256" key="1">
    <source>
        <dbReference type="SAM" id="MobiDB-lite"/>
    </source>
</evidence>
<dbReference type="EMBL" id="AGBW02009346">
    <property type="protein sequence ID" value="OWR51050.1"/>
    <property type="molecule type" value="Genomic_DNA"/>
</dbReference>
<feature type="compositionally biased region" description="Polar residues" evidence="1">
    <location>
        <begin position="296"/>
        <end position="326"/>
    </location>
</feature>
<dbReference type="InterPro" id="IPR039136">
    <property type="entry name" value="NUFIP1-like"/>
</dbReference>
<dbReference type="PROSITE" id="PS50157">
    <property type="entry name" value="ZINC_FINGER_C2H2_2"/>
    <property type="match status" value="1"/>
</dbReference>
<feature type="compositionally biased region" description="Polar residues" evidence="1">
    <location>
        <begin position="348"/>
        <end position="357"/>
    </location>
</feature>
<proteinExistence type="predicted"/>
<dbReference type="AlphaFoldDB" id="A0A212FBE5"/>
<feature type="compositionally biased region" description="Basic and acidic residues" evidence="1">
    <location>
        <begin position="152"/>
        <end position="168"/>
    </location>
</feature>
<dbReference type="STRING" id="278856.A0A212FBE5"/>
<dbReference type="FunCoup" id="A0A212FBE5">
    <property type="interactions" value="1788"/>
</dbReference>
<dbReference type="eggNOG" id="ENOG502QPTB">
    <property type="taxonomic scope" value="Eukaryota"/>
</dbReference>
<gene>
    <name evidence="2" type="ORF">KGM_215811</name>
</gene>
<dbReference type="OrthoDB" id="273070at2759"/>
<comment type="caution">
    <text evidence="2">The sequence shown here is derived from an EMBL/GenBank/DDBJ whole genome shotgun (WGS) entry which is preliminary data.</text>
</comment>
<feature type="compositionally biased region" description="Basic residues" evidence="1">
    <location>
        <begin position="360"/>
        <end position="370"/>
    </location>
</feature>
<dbReference type="GO" id="GO:0005634">
    <property type="term" value="C:nucleus"/>
    <property type="evidence" value="ECO:0007669"/>
    <property type="project" value="TreeGrafter"/>
</dbReference>
<name>A0A212FBE5_DANPL</name>
<dbReference type="SMART" id="SM00355">
    <property type="entry name" value="ZnF_C2H2"/>
    <property type="match status" value="2"/>
</dbReference>
<dbReference type="PANTHER" id="PTHR13309:SF0">
    <property type="entry name" value="FMR1-INTERACTING PROTEIN NUFIP1"/>
    <property type="match status" value="1"/>
</dbReference>
<dbReference type="InterPro" id="IPR013087">
    <property type="entry name" value="Znf_C2H2_type"/>
</dbReference>
<organism evidence="2 3">
    <name type="scientific">Danaus plexippus plexippus</name>
    <dbReference type="NCBI Taxonomy" id="278856"/>
    <lineage>
        <taxon>Eukaryota</taxon>
        <taxon>Metazoa</taxon>
        <taxon>Ecdysozoa</taxon>
        <taxon>Arthropoda</taxon>
        <taxon>Hexapoda</taxon>
        <taxon>Insecta</taxon>
        <taxon>Pterygota</taxon>
        <taxon>Neoptera</taxon>
        <taxon>Endopterygota</taxon>
        <taxon>Lepidoptera</taxon>
        <taxon>Glossata</taxon>
        <taxon>Ditrysia</taxon>
        <taxon>Papilionoidea</taxon>
        <taxon>Nymphalidae</taxon>
        <taxon>Danainae</taxon>
        <taxon>Danaini</taxon>
        <taxon>Danaina</taxon>
        <taxon>Danaus</taxon>
        <taxon>Danaus</taxon>
    </lineage>
</organism>
<dbReference type="KEGG" id="dpl:KGM_215811"/>
<keyword evidence="3" id="KW-1185">Reference proteome</keyword>
<dbReference type="InterPro" id="IPR019496">
    <property type="entry name" value="NUFIP1_cons_dom"/>
</dbReference>
<dbReference type="PROSITE" id="PS00028">
    <property type="entry name" value="ZINC_FINGER_C2H2_1"/>
    <property type="match status" value="1"/>
</dbReference>
<evidence type="ECO:0000313" key="2">
    <source>
        <dbReference type="EMBL" id="OWR51050.1"/>
    </source>
</evidence>
<dbReference type="GO" id="GO:0003723">
    <property type="term" value="F:RNA binding"/>
    <property type="evidence" value="ECO:0007669"/>
    <property type="project" value="InterPro"/>
</dbReference>
<dbReference type="PANTHER" id="PTHR13309">
    <property type="entry name" value="NUCLEAR FRAGILE X MENTAL RETARDATION PROTEIN INTERACTING PROTEIN 1"/>
    <property type="match status" value="1"/>
</dbReference>
<feature type="region of interest" description="Disordered" evidence="1">
    <location>
        <begin position="296"/>
        <end position="388"/>
    </location>
</feature>
<feature type="region of interest" description="Disordered" evidence="1">
    <location>
        <begin position="1"/>
        <end position="36"/>
    </location>
</feature>
<dbReference type="Pfam" id="PF10453">
    <property type="entry name" value="NUFIP1"/>
    <property type="match status" value="1"/>
</dbReference>
<dbReference type="GO" id="GO:0000492">
    <property type="term" value="P:box C/D snoRNP assembly"/>
    <property type="evidence" value="ECO:0007669"/>
    <property type="project" value="TreeGrafter"/>
</dbReference>
<evidence type="ECO:0000313" key="3">
    <source>
        <dbReference type="Proteomes" id="UP000007151"/>
    </source>
</evidence>
<protein>
    <submittedName>
        <fullName evidence="2">Uncharacterized protein</fullName>
    </submittedName>
</protein>
<feature type="region of interest" description="Disordered" evidence="1">
    <location>
        <begin position="152"/>
        <end position="182"/>
    </location>
</feature>